<dbReference type="EMBL" id="CAWYQH010000013">
    <property type="protein sequence ID" value="CAK8675060.1"/>
    <property type="molecule type" value="Genomic_DNA"/>
</dbReference>
<proteinExistence type="predicted"/>
<evidence type="ECO:0000256" key="5">
    <source>
        <dbReference type="ARBA" id="ARBA00022490"/>
    </source>
</evidence>
<keyword evidence="9" id="KW-0744">Spermatogenesis</keyword>
<dbReference type="InterPro" id="IPR042650">
    <property type="entry name" value="Asz1_SAM"/>
</dbReference>
<dbReference type="PROSITE" id="PS50105">
    <property type="entry name" value="SAM_DOMAIN"/>
    <property type="match status" value="1"/>
</dbReference>
<evidence type="ECO:0000256" key="1">
    <source>
        <dbReference type="ARBA" id="ARBA00004496"/>
    </source>
</evidence>
<dbReference type="PANTHER" id="PTHR24157:SF3">
    <property type="entry name" value="ANKYRIN REPEAT, SAM AND BASIC LEUCINE ZIPPER DOMAIN-CONTAINING PROTEIN 1"/>
    <property type="match status" value="1"/>
</dbReference>
<dbReference type="PROSITE" id="PS50088">
    <property type="entry name" value="ANK_REPEAT"/>
    <property type="match status" value="2"/>
</dbReference>
<keyword evidence="11" id="KW-0943">RNA-mediated gene silencing</keyword>
<dbReference type="SMART" id="SM00248">
    <property type="entry name" value="ANK"/>
    <property type="match status" value="4"/>
</dbReference>
<dbReference type="InterPro" id="IPR002110">
    <property type="entry name" value="Ankyrin_rpt"/>
</dbReference>
<dbReference type="Gene3D" id="1.10.150.50">
    <property type="entry name" value="Transcription Factor, Ets-1"/>
    <property type="match status" value="1"/>
</dbReference>
<evidence type="ECO:0000256" key="3">
    <source>
        <dbReference type="ARBA" id="ARBA00020117"/>
    </source>
</evidence>
<dbReference type="Pfam" id="PF12796">
    <property type="entry name" value="Ank_2"/>
    <property type="match status" value="2"/>
</dbReference>
<gene>
    <name evidence="16" type="ORF">CVLEPA_LOCUS4685</name>
</gene>
<dbReference type="InterPro" id="IPR013761">
    <property type="entry name" value="SAM/pointed_sf"/>
</dbReference>
<evidence type="ECO:0000313" key="16">
    <source>
        <dbReference type="EMBL" id="CAK8675060.1"/>
    </source>
</evidence>
<dbReference type="PANTHER" id="PTHR24157">
    <property type="entry name" value="ANKYRIN REPEAT, SAM AND BASIC LEUCINE ZIPPER DOMAIN-CONTAINING PROTEIN 1"/>
    <property type="match status" value="1"/>
</dbReference>
<dbReference type="SUPFAM" id="SSF47769">
    <property type="entry name" value="SAM/Pointed domain"/>
    <property type="match status" value="1"/>
</dbReference>
<keyword evidence="12" id="KW-0469">Meiosis</keyword>
<evidence type="ECO:0000256" key="13">
    <source>
        <dbReference type="ARBA" id="ARBA00030354"/>
    </source>
</evidence>
<comment type="subunit">
    <text evidence="2">Interacts with DDX4, PIWIL1, RANBP9 and TDRD1.</text>
</comment>
<dbReference type="Pfam" id="PF00536">
    <property type="entry name" value="SAM_1"/>
    <property type="match status" value="1"/>
</dbReference>
<evidence type="ECO:0000256" key="12">
    <source>
        <dbReference type="ARBA" id="ARBA00023254"/>
    </source>
</evidence>
<keyword evidence="5" id="KW-0963">Cytoplasm</keyword>
<accession>A0ABP0F9D3</accession>
<evidence type="ECO:0000256" key="4">
    <source>
        <dbReference type="ARBA" id="ARBA00022473"/>
    </source>
</evidence>
<keyword evidence="7" id="KW-0677">Repeat</keyword>
<evidence type="ECO:0000256" key="8">
    <source>
        <dbReference type="ARBA" id="ARBA00022782"/>
    </source>
</evidence>
<evidence type="ECO:0000256" key="2">
    <source>
        <dbReference type="ARBA" id="ARBA00011479"/>
    </source>
</evidence>
<evidence type="ECO:0000256" key="10">
    <source>
        <dbReference type="ARBA" id="ARBA00023043"/>
    </source>
</evidence>
<evidence type="ECO:0000313" key="17">
    <source>
        <dbReference type="Proteomes" id="UP001642483"/>
    </source>
</evidence>
<dbReference type="InterPro" id="IPR036770">
    <property type="entry name" value="Ankyrin_rpt-contain_sf"/>
</dbReference>
<dbReference type="Gene3D" id="1.25.40.20">
    <property type="entry name" value="Ankyrin repeat-containing domain"/>
    <property type="match status" value="1"/>
</dbReference>
<dbReference type="Proteomes" id="UP001642483">
    <property type="component" value="Unassembled WGS sequence"/>
</dbReference>
<feature type="repeat" description="ANK" evidence="14">
    <location>
        <begin position="95"/>
        <end position="127"/>
    </location>
</feature>
<feature type="domain" description="SAM" evidence="15">
    <location>
        <begin position="315"/>
        <end position="378"/>
    </location>
</feature>
<evidence type="ECO:0000256" key="11">
    <source>
        <dbReference type="ARBA" id="ARBA00023158"/>
    </source>
</evidence>
<protein>
    <recommendedName>
        <fullName evidence="3">Ankyrin repeat, SAM and basic leucine zipper domain-containing protein 1</fullName>
    </recommendedName>
    <alternativeName>
        <fullName evidence="13">Germ cell-specific ankyrin, SAM and basic leucine zipper domain-containing protein</fullName>
    </alternativeName>
</protein>
<sequence length="525" mass="58228">MSSYSPAGYESDEDCDEFDFGHEIDFTKGKNEENEPKVAVKSEEKVKSNCILKEENGASLVLLSDFQNAVISGNSKCVSDFLRRSPSLCNTLLNSTWPPITYASKFGNLEIIKILVEAGCDVNLTGPDGCTALMAACKLHANHKNTLAVINCLFENGAKGDFVDRNGKTALMFATKNGNIDGIHLILQVNNPNVNRKDNKGWSALDWALANGFKDCARVLIKAGAYVFSESEHVDCMPAEVKEILTDRNPCQLNKSESQTDNLEKGMGDGKDAPIGSRPQPGILNSDLAVSHIPTRNSDEDILILKANNDEEEYQRYGQLELFLCGLELSHLIPKFHEHDVRFEQLLSVTDKDLSVIGISQFGARNRILTALKDWHSQEWQDESLPNFNSTVLTFGNLQAVLRTSSEHLLYISSALRYSTKHLEMHPAILQTPASLQLEANPDALIVSQVEKLLLSTHKLCSSLKLLHQQATLLKKKSDGCTQVDFIETRKSKTCTVRVLCIALPFLASFSVLLYKAKPPFHLFK</sequence>
<keyword evidence="4" id="KW-0217">Developmental protein</keyword>
<comment type="caution">
    <text evidence="16">The sequence shown here is derived from an EMBL/GenBank/DDBJ whole genome shotgun (WGS) entry which is preliminary data.</text>
</comment>
<keyword evidence="8" id="KW-0221">Differentiation</keyword>
<evidence type="ECO:0000256" key="14">
    <source>
        <dbReference type="PROSITE-ProRule" id="PRU00023"/>
    </source>
</evidence>
<evidence type="ECO:0000256" key="9">
    <source>
        <dbReference type="ARBA" id="ARBA00022871"/>
    </source>
</evidence>
<dbReference type="InterPro" id="IPR001660">
    <property type="entry name" value="SAM"/>
</dbReference>
<evidence type="ECO:0000256" key="7">
    <source>
        <dbReference type="ARBA" id="ARBA00022737"/>
    </source>
</evidence>
<name>A0ABP0F9D3_CLALP</name>
<evidence type="ECO:0000256" key="6">
    <source>
        <dbReference type="ARBA" id="ARBA00022553"/>
    </source>
</evidence>
<organism evidence="16 17">
    <name type="scientific">Clavelina lepadiformis</name>
    <name type="common">Light-bulb sea squirt</name>
    <name type="synonym">Ascidia lepadiformis</name>
    <dbReference type="NCBI Taxonomy" id="159417"/>
    <lineage>
        <taxon>Eukaryota</taxon>
        <taxon>Metazoa</taxon>
        <taxon>Chordata</taxon>
        <taxon>Tunicata</taxon>
        <taxon>Ascidiacea</taxon>
        <taxon>Aplousobranchia</taxon>
        <taxon>Clavelinidae</taxon>
        <taxon>Clavelina</taxon>
    </lineage>
</organism>
<keyword evidence="6" id="KW-0597">Phosphoprotein</keyword>
<evidence type="ECO:0000259" key="15">
    <source>
        <dbReference type="PROSITE" id="PS50105"/>
    </source>
</evidence>
<reference evidence="16 17" key="1">
    <citation type="submission" date="2024-02" db="EMBL/GenBank/DDBJ databases">
        <authorList>
            <person name="Daric V."/>
            <person name="Darras S."/>
        </authorList>
    </citation>
    <scope>NUCLEOTIDE SEQUENCE [LARGE SCALE GENOMIC DNA]</scope>
</reference>
<keyword evidence="17" id="KW-1185">Reference proteome</keyword>
<feature type="repeat" description="ANK" evidence="14">
    <location>
        <begin position="166"/>
        <end position="199"/>
    </location>
</feature>
<dbReference type="SUPFAM" id="SSF48403">
    <property type="entry name" value="Ankyrin repeat"/>
    <property type="match status" value="1"/>
</dbReference>
<keyword evidence="10 14" id="KW-0040">ANK repeat</keyword>
<dbReference type="CDD" id="cd09521">
    <property type="entry name" value="SAM_ASZ1"/>
    <property type="match status" value="1"/>
</dbReference>
<comment type="subcellular location">
    <subcellularLocation>
        <location evidence="1">Cytoplasm</location>
    </subcellularLocation>
</comment>